<name>A0A2M9D0Z4_9CELL</name>
<dbReference type="Proteomes" id="UP000231693">
    <property type="component" value="Unassembled WGS sequence"/>
</dbReference>
<dbReference type="RefSeq" id="WP_157802500.1">
    <property type="nucleotide sequence ID" value="NZ_BOOX01000012.1"/>
</dbReference>
<organism evidence="2 3">
    <name type="scientific">Sediminihabitans luteus</name>
    <dbReference type="NCBI Taxonomy" id="1138585"/>
    <lineage>
        <taxon>Bacteria</taxon>
        <taxon>Bacillati</taxon>
        <taxon>Actinomycetota</taxon>
        <taxon>Actinomycetes</taxon>
        <taxon>Micrococcales</taxon>
        <taxon>Cellulomonadaceae</taxon>
        <taxon>Sediminihabitans</taxon>
    </lineage>
</organism>
<evidence type="ECO:0000256" key="1">
    <source>
        <dbReference type="SAM" id="Phobius"/>
    </source>
</evidence>
<sequence length="232" mass="23968">MSSTAPRPPMPANFGQLAQSVWYWPVVRGVLTALFGLVAIFAPIDTSRALVQVFGVFVMVDGLVNLIDGIRRKGTAAGTFNTTLGVLGLGFGLVLVLLPNVAIGVVLLLIALWAFVIGAFQLVVSLGVRRAQGGSWIWGAISGVLLIALAVTCVVKPSQTVSVLAVIVGIFAVVTGIVLIVLGFRLRDLGKHPEHAAGVFGAAGPGATGPGSSRQGEVIEGEIVIEGKPIDE</sequence>
<dbReference type="PANTHER" id="PTHR34989">
    <property type="entry name" value="PROTEIN HDED"/>
    <property type="match status" value="1"/>
</dbReference>
<keyword evidence="1" id="KW-1133">Transmembrane helix</keyword>
<accession>A0A2M9D0Z4</accession>
<feature type="transmembrane region" description="Helical" evidence="1">
    <location>
        <begin position="136"/>
        <end position="157"/>
    </location>
</feature>
<proteinExistence type="predicted"/>
<reference evidence="2 3" key="1">
    <citation type="submission" date="2017-11" db="EMBL/GenBank/DDBJ databases">
        <title>Genomic Encyclopedia of Archaeal and Bacterial Type Strains, Phase II (KMG-II): From Individual Species to Whole Genera.</title>
        <authorList>
            <person name="Goeker M."/>
        </authorList>
    </citation>
    <scope>NUCLEOTIDE SEQUENCE [LARGE SCALE GENOMIC DNA]</scope>
    <source>
        <strain evidence="2 3">DSM 25478</strain>
    </source>
</reference>
<evidence type="ECO:0000313" key="3">
    <source>
        <dbReference type="Proteomes" id="UP000231693"/>
    </source>
</evidence>
<dbReference type="AlphaFoldDB" id="A0A2M9D0Z4"/>
<dbReference type="InterPro" id="IPR052712">
    <property type="entry name" value="Acid_resist_chaperone_HdeD"/>
</dbReference>
<feature type="transmembrane region" description="Helical" evidence="1">
    <location>
        <begin position="79"/>
        <end position="98"/>
    </location>
</feature>
<feature type="transmembrane region" description="Helical" evidence="1">
    <location>
        <begin position="21"/>
        <end position="43"/>
    </location>
</feature>
<dbReference type="InterPro" id="IPR022347">
    <property type="entry name" value="GCR_153/162"/>
</dbReference>
<gene>
    <name evidence="2" type="ORF">CLV28_0989</name>
</gene>
<dbReference type="PANTHER" id="PTHR34989:SF1">
    <property type="entry name" value="PROTEIN HDED"/>
    <property type="match status" value="1"/>
</dbReference>
<keyword evidence="1" id="KW-0472">Membrane</keyword>
<dbReference type="OrthoDB" id="193343at2"/>
<comment type="caution">
    <text evidence="2">The sequence shown here is derived from an EMBL/GenBank/DDBJ whole genome shotgun (WGS) entry which is preliminary data.</text>
</comment>
<dbReference type="Pfam" id="PF03729">
    <property type="entry name" value="DUF308"/>
    <property type="match status" value="2"/>
</dbReference>
<dbReference type="GO" id="GO:0005886">
    <property type="term" value="C:plasma membrane"/>
    <property type="evidence" value="ECO:0007669"/>
    <property type="project" value="TreeGrafter"/>
</dbReference>
<keyword evidence="1" id="KW-0812">Transmembrane</keyword>
<dbReference type="PRINTS" id="PR01991">
    <property type="entry name" value="GPR153GPR162"/>
</dbReference>
<dbReference type="InterPro" id="IPR005325">
    <property type="entry name" value="DUF308_memb"/>
</dbReference>
<feature type="transmembrane region" description="Helical" evidence="1">
    <location>
        <begin position="163"/>
        <end position="184"/>
    </location>
</feature>
<feature type="transmembrane region" description="Helical" evidence="1">
    <location>
        <begin position="49"/>
        <end position="67"/>
    </location>
</feature>
<protein>
    <submittedName>
        <fullName evidence="2">Uncharacterized membrane protein HdeD (DUF308 family)</fullName>
    </submittedName>
</protein>
<evidence type="ECO:0000313" key="2">
    <source>
        <dbReference type="EMBL" id="PJJ77763.1"/>
    </source>
</evidence>
<keyword evidence="3" id="KW-1185">Reference proteome</keyword>
<dbReference type="GO" id="GO:0004930">
    <property type="term" value="F:G protein-coupled receptor activity"/>
    <property type="evidence" value="ECO:0007669"/>
    <property type="project" value="InterPro"/>
</dbReference>
<dbReference type="EMBL" id="PGFE01000001">
    <property type="protein sequence ID" value="PJJ77763.1"/>
    <property type="molecule type" value="Genomic_DNA"/>
</dbReference>
<feature type="transmembrane region" description="Helical" evidence="1">
    <location>
        <begin position="104"/>
        <end position="124"/>
    </location>
</feature>